<proteinExistence type="predicted"/>
<dbReference type="InterPro" id="IPR011991">
    <property type="entry name" value="ArsR-like_HTH"/>
</dbReference>
<keyword evidence="1" id="KW-0238">DNA-binding</keyword>
<evidence type="ECO:0000313" key="4">
    <source>
        <dbReference type="Proteomes" id="UP001595625"/>
    </source>
</evidence>
<comment type="caution">
    <text evidence="3">The sequence shown here is derived from an EMBL/GenBank/DDBJ whole genome shotgun (WGS) entry which is preliminary data.</text>
</comment>
<feature type="domain" description="HTH arsR-type" evidence="2">
    <location>
        <begin position="256"/>
        <end position="347"/>
    </location>
</feature>
<evidence type="ECO:0000256" key="1">
    <source>
        <dbReference type="ARBA" id="ARBA00023125"/>
    </source>
</evidence>
<dbReference type="SMART" id="SM00418">
    <property type="entry name" value="HTH_ARSR"/>
    <property type="match status" value="1"/>
</dbReference>
<evidence type="ECO:0000259" key="2">
    <source>
        <dbReference type="PROSITE" id="PS50987"/>
    </source>
</evidence>
<reference evidence="4" key="1">
    <citation type="journal article" date="2019" name="Int. J. Syst. Evol. Microbiol.">
        <title>The Global Catalogue of Microorganisms (GCM) 10K type strain sequencing project: providing services to taxonomists for standard genome sequencing and annotation.</title>
        <authorList>
            <consortium name="The Broad Institute Genomics Platform"/>
            <consortium name="The Broad Institute Genome Sequencing Center for Infectious Disease"/>
            <person name="Wu L."/>
            <person name="Ma J."/>
        </authorList>
    </citation>
    <scope>NUCLEOTIDE SEQUENCE [LARGE SCALE GENOMIC DNA]</scope>
    <source>
        <strain evidence="4">CCM 320</strain>
    </source>
</reference>
<dbReference type="EMBL" id="JBHRUJ010000017">
    <property type="protein sequence ID" value="MFC3212476.1"/>
    <property type="molecule type" value="Genomic_DNA"/>
</dbReference>
<organism evidence="3 4">
    <name type="scientific">Planomicrobium okeanokoites</name>
    <name type="common">Planococcus okeanokoites</name>
    <name type="synonym">Flavobacterium okeanokoites</name>
    <dbReference type="NCBI Taxonomy" id="244"/>
    <lineage>
        <taxon>Bacteria</taxon>
        <taxon>Bacillati</taxon>
        <taxon>Bacillota</taxon>
        <taxon>Bacilli</taxon>
        <taxon>Bacillales</taxon>
        <taxon>Caryophanaceae</taxon>
        <taxon>Planomicrobium</taxon>
    </lineage>
</organism>
<dbReference type="RefSeq" id="WP_117312974.1">
    <property type="nucleotide sequence ID" value="NZ_JBHRUJ010000017.1"/>
</dbReference>
<dbReference type="InterPro" id="IPR036390">
    <property type="entry name" value="WH_DNA-bd_sf"/>
</dbReference>
<dbReference type="InterPro" id="IPR036388">
    <property type="entry name" value="WH-like_DNA-bd_sf"/>
</dbReference>
<dbReference type="PROSITE" id="PS50987">
    <property type="entry name" value="HTH_ARSR_2"/>
    <property type="match status" value="1"/>
</dbReference>
<dbReference type="Pfam" id="PF01022">
    <property type="entry name" value="HTH_5"/>
    <property type="match status" value="1"/>
</dbReference>
<evidence type="ECO:0000313" key="3">
    <source>
        <dbReference type="EMBL" id="MFC3212476.1"/>
    </source>
</evidence>
<gene>
    <name evidence="3" type="ORF">ACFOEJ_15405</name>
</gene>
<keyword evidence="4" id="KW-1185">Reference proteome</keyword>
<dbReference type="Gene3D" id="1.10.10.10">
    <property type="entry name" value="Winged helix-like DNA-binding domain superfamily/Winged helix DNA-binding domain"/>
    <property type="match status" value="1"/>
</dbReference>
<sequence length="347" mass="40080">MKILNSAPPSETIDLNVEQSPVWELILGIAGYTHEQLRHTFELDEEWKAGQETMPVPLTELLKKIEQSNLWYGMLLLQNEFAAVSVQDFSNQLTGASSTALYSHLLPYYDRRHESLKKELVTAPEQTVLWEQYAGLFEGHDYLEGYILEIHQFSQSEITELMTKVLEEWEKWMTTKEDWNKWLQALSFEQKQHRHLDATVPTAEIQRVTGGVDYLPEPSIWSVKLVPQVSYRPWVLTIRTSDTKLFFYPLKEEYLLEPGVPSKELVSGHKALGDELRLKLLFQLQKSPLSLQELSVQFNISKTTLHHQLTLLKAAKFISADKGVYSINSGKLEDLSSQLTRYLEIKE</sequence>
<dbReference type="InterPro" id="IPR001845">
    <property type="entry name" value="HTH_ArsR_DNA-bd_dom"/>
</dbReference>
<dbReference type="SUPFAM" id="SSF46785">
    <property type="entry name" value="Winged helix' DNA-binding domain"/>
    <property type="match status" value="1"/>
</dbReference>
<name>A0ABV7KSS5_PLAOK</name>
<accession>A0ABV7KSS5</accession>
<protein>
    <submittedName>
        <fullName evidence="3">ArsR/SmtB family transcription factor</fullName>
    </submittedName>
</protein>
<dbReference type="CDD" id="cd00090">
    <property type="entry name" value="HTH_ARSR"/>
    <property type="match status" value="1"/>
</dbReference>
<dbReference type="Proteomes" id="UP001595625">
    <property type="component" value="Unassembled WGS sequence"/>
</dbReference>